<proteinExistence type="predicted"/>
<dbReference type="Pfam" id="PF00048">
    <property type="entry name" value="IL8"/>
    <property type="match status" value="1"/>
</dbReference>
<evidence type="ECO:0000259" key="2">
    <source>
        <dbReference type="Pfam" id="PF00048"/>
    </source>
</evidence>
<dbReference type="Pfam" id="PF09004">
    <property type="entry name" value="ALKBH8_N"/>
    <property type="match status" value="1"/>
</dbReference>
<dbReference type="GO" id="GO:0016706">
    <property type="term" value="F:2-oxoglutarate-dependent dioxygenase activity"/>
    <property type="evidence" value="ECO:0007669"/>
    <property type="project" value="InterPro"/>
</dbReference>
<sequence>MGLISANDERAYLEEIKHLENWCQENNLLPNVSKTKELIVDCSKKQEQHYQPVRISGTTVERVDSFRYLVHISQDLSWSCHTNFLAKKARQRLYYLRCLRDFRLPSKVLRNFYTCTIESILKGNITVWFGNSTKQDRQALQRVVRSAEHITHTELSDLQTIHNKRCQTKARRIVKDPTHPNNRLFSLLRGEAATVPVPPAQLKHQTRGETGTKRSMHLIQTRASSLAVMALAVCISVMWANGQPVNPNCCTMVSTQEITLPITGFKLQKPRPPCVKAVIFFTSNGTWCSHWKESWVLDKIKELRKFQSTQIMKTTAATSDKP</sequence>
<evidence type="ECO:0008006" key="6">
    <source>
        <dbReference type="Google" id="ProtNLM"/>
    </source>
</evidence>
<reference evidence="4" key="1">
    <citation type="submission" date="2023-03" db="EMBL/GenBank/DDBJ databases">
        <title>Electrophorus voltai genome.</title>
        <authorList>
            <person name="Bian C."/>
        </authorList>
    </citation>
    <scope>NUCLEOTIDE SEQUENCE</scope>
    <source>
        <strain evidence="4">CB-2022</strain>
        <tissue evidence="4">Muscle</tissue>
    </source>
</reference>
<feature type="domain" description="Chemokine interleukin-8-like" evidence="2">
    <location>
        <begin position="248"/>
        <end position="303"/>
    </location>
</feature>
<dbReference type="Proteomes" id="UP001239994">
    <property type="component" value="Unassembled WGS sequence"/>
</dbReference>
<comment type="caution">
    <text evidence="4">The sequence shown here is derived from an EMBL/GenBank/DDBJ whole genome shotgun (WGS) entry which is preliminary data.</text>
</comment>
<name>A0AAD8YUY7_9TELE</name>
<keyword evidence="1" id="KW-0202">Cytokine</keyword>
<evidence type="ECO:0000259" key="3">
    <source>
        <dbReference type="Pfam" id="PF09004"/>
    </source>
</evidence>
<dbReference type="GO" id="GO:0005615">
    <property type="term" value="C:extracellular space"/>
    <property type="evidence" value="ECO:0007669"/>
    <property type="project" value="UniProtKB-KW"/>
</dbReference>
<protein>
    <recommendedName>
        <fullName evidence="6">Alkylated DNA repair protein AlkB homologue 8 N-terminal domain-containing protein</fullName>
    </recommendedName>
</protein>
<dbReference type="GO" id="GO:0006955">
    <property type="term" value="P:immune response"/>
    <property type="evidence" value="ECO:0007669"/>
    <property type="project" value="InterPro"/>
</dbReference>
<dbReference type="EMBL" id="JAROKS010000024">
    <property type="protein sequence ID" value="KAK1787221.1"/>
    <property type="molecule type" value="Genomic_DNA"/>
</dbReference>
<evidence type="ECO:0000313" key="5">
    <source>
        <dbReference type="Proteomes" id="UP001239994"/>
    </source>
</evidence>
<gene>
    <name evidence="4" type="ORF">P4O66_017079</name>
</gene>
<keyword evidence="5" id="KW-1185">Reference proteome</keyword>
<evidence type="ECO:0000313" key="4">
    <source>
        <dbReference type="EMBL" id="KAK1787221.1"/>
    </source>
</evidence>
<organism evidence="4 5">
    <name type="scientific">Electrophorus voltai</name>
    <dbReference type="NCBI Taxonomy" id="2609070"/>
    <lineage>
        <taxon>Eukaryota</taxon>
        <taxon>Metazoa</taxon>
        <taxon>Chordata</taxon>
        <taxon>Craniata</taxon>
        <taxon>Vertebrata</taxon>
        <taxon>Euteleostomi</taxon>
        <taxon>Actinopterygii</taxon>
        <taxon>Neopterygii</taxon>
        <taxon>Teleostei</taxon>
        <taxon>Ostariophysi</taxon>
        <taxon>Gymnotiformes</taxon>
        <taxon>Gymnotoidei</taxon>
        <taxon>Gymnotidae</taxon>
        <taxon>Electrophorus</taxon>
    </lineage>
</organism>
<dbReference type="InterPro" id="IPR036048">
    <property type="entry name" value="Interleukin_8-like_sf"/>
</dbReference>
<accession>A0AAD8YUY7</accession>
<dbReference type="InterPro" id="IPR001811">
    <property type="entry name" value="Chemokine_IL8-like_dom"/>
</dbReference>
<feature type="domain" description="Alkylated DNA repair protein AlkB homologue 8 N-terminal" evidence="3">
    <location>
        <begin position="78"/>
        <end position="119"/>
    </location>
</feature>
<dbReference type="AlphaFoldDB" id="A0AAD8YUY7"/>
<dbReference type="InterPro" id="IPR015095">
    <property type="entry name" value="AlkB_hom8_N"/>
</dbReference>
<evidence type="ECO:0000256" key="1">
    <source>
        <dbReference type="ARBA" id="ARBA00022514"/>
    </source>
</evidence>
<dbReference type="SUPFAM" id="SSF54117">
    <property type="entry name" value="Interleukin 8-like chemokines"/>
    <property type="match status" value="1"/>
</dbReference>
<dbReference type="GO" id="GO:0008009">
    <property type="term" value="F:chemokine activity"/>
    <property type="evidence" value="ECO:0007669"/>
    <property type="project" value="InterPro"/>
</dbReference>
<dbReference type="Gene3D" id="2.40.50.40">
    <property type="match status" value="1"/>
</dbReference>
<dbReference type="GO" id="GO:0008168">
    <property type="term" value="F:methyltransferase activity"/>
    <property type="evidence" value="ECO:0007669"/>
    <property type="project" value="InterPro"/>
</dbReference>